<dbReference type="EMBL" id="CP015756">
    <property type="protein sequence ID" value="APC41575.1"/>
    <property type="molecule type" value="Genomic_DNA"/>
</dbReference>
<dbReference type="OrthoDB" id="178667at2"/>
<keyword evidence="4 6" id="KW-1133">Transmembrane helix</keyword>
<feature type="transmembrane region" description="Helical" evidence="6">
    <location>
        <begin position="39"/>
        <end position="64"/>
    </location>
</feature>
<sequence>MEEDNKKLGLGLLVALGIGTMIASGIFNSPTDLISTTNPMAVLISWGIGVFGVVMLGLVFYLLSNKKPELKGGIYSYAKEGYGDFVGFNSAWGYFTSSFLGNIAFVILIFKTINSLIGEGYSMPPILSFIFASILLWSYYFVIRRGIRQAGILNLVVTIGKVIPLILVIIFGFSAFKLGIFNVDNWQTVLASSGDSVNLGKQISGAMGTILWCFVGVEGLVVLSQRAESQILVGKGTIISLAITATLYVSISILSMGILPAKALVAAQTPLAAVLAQTALGSAGAMIVKVGILVSLIGALLCWLLLTTEILYVPADQDGLMPKWFKKNNSKNVPTNALLFSMLATQIGLLAMLSPALQKAYYVATHMCTTNILIPYLLSSMFAYKVYNKESGHIKEKIISIIAGIYSVYVIYAVGIGYLGLAVVIYAVGIGFYLKAKKEKNEVITSKEKLAMVVIVIVAIIMIIAAAMGKISV</sequence>
<evidence type="ECO:0000256" key="2">
    <source>
        <dbReference type="ARBA" id="ARBA00022475"/>
    </source>
</evidence>
<keyword evidence="5 6" id="KW-0472">Membrane</keyword>
<feature type="transmembrane region" description="Helical" evidence="6">
    <location>
        <begin position="162"/>
        <end position="183"/>
    </location>
</feature>
<dbReference type="STRING" id="1552.A7L45_16555"/>
<organism evidence="7 8">
    <name type="scientific">Clostridium estertheticum subsp. estertheticum</name>
    <dbReference type="NCBI Taxonomy" id="1552"/>
    <lineage>
        <taxon>Bacteria</taxon>
        <taxon>Bacillati</taxon>
        <taxon>Bacillota</taxon>
        <taxon>Clostridia</taxon>
        <taxon>Eubacteriales</taxon>
        <taxon>Clostridiaceae</taxon>
        <taxon>Clostridium</taxon>
    </lineage>
</organism>
<name>A0A1J0GJW8_9CLOT</name>
<accession>A0A1J0GJW8</accession>
<feature type="transmembrane region" description="Helical" evidence="6">
    <location>
        <begin position="85"/>
        <end position="110"/>
    </location>
</feature>
<dbReference type="Proteomes" id="UP000182569">
    <property type="component" value="Chromosome"/>
</dbReference>
<evidence type="ECO:0000313" key="8">
    <source>
        <dbReference type="Proteomes" id="UP000182569"/>
    </source>
</evidence>
<dbReference type="Gene3D" id="1.20.1740.10">
    <property type="entry name" value="Amino acid/polyamine transporter I"/>
    <property type="match status" value="1"/>
</dbReference>
<feature type="transmembrane region" description="Helical" evidence="6">
    <location>
        <begin position="236"/>
        <end position="259"/>
    </location>
</feature>
<keyword evidence="3 6" id="KW-0812">Transmembrane</keyword>
<feature type="transmembrane region" description="Helical" evidence="6">
    <location>
        <begin position="203"/>
        <end position="224"/>
    </location>
</feature>
<keyword evidence="2" id="KW-1003">Cell membrane</keyword>
<comment type="subcellular location">
    <subcellularLocation>
        <location evidence="1">Cell membrane</location>
        <topology evidence="1">Multi-pass membrane protein</topology>
    </subcellularLocation>
</comment>
<dbReference type="PANTHER" id="PTHR42770:SF4">
    <property type="entry name" value="ARGININE_ORNITHINE ANTIPORTER-RELATED"/>
    <property type="match status" value="1"/>
</dbReference>
<dbReference type="GO" id="GO:0005886">
    <property type="term" value="C:plasma membrane"/>
    <property type="evidence" value="ECO:0007669"/>
    <property type="project" value="UniProtKB-SubCell"/>
</dbReference>
<dbReference type="Pfam" id="PF13520">
    <property type="entry name" value="AA_permease_2"/>
    <property type="match status" value="1"/>
</dbReference>
<feature type="transmembrane region" description="Helical" evidence="6">
    <location>
        <begin position="122"/>
        <end position="142"/>
    </location>
</feature>
<evidence type="ECO:0000256" key="5">
    <source>
        <dbReference type="ARBA" id="ARBA00023136"/>
    </source>
</evidence>
<evidence type="ECO:0000313" key="7">
    <source>
        <dbReference type="EMBL" id="APC41575.1"/>
    </source>
</evidence>
<evidence type="ECO:0000256" key="4">
    <source>
        <dbReference type="ARBA" id="ARBA00022989"/>
    </source>
</evidence>
<feature type="transmembrane region" description="Helical" evidence="6">
    <location>
        <begin position="360"/>
        <end position="378"/>
    </location>
</feature>
<dbReference type="InterPro" id="IPR050367">
    <property type="entry name" value="APC_superfamily"/>
</dbReference>
<feature type="transmembrane region" description="Helical" evidence="6">
    <location>
        <begin position="7"/>
        <end position="27"/>
    </location>
</feature>
<dbReference type="KEGG" id="ceu:A7L45_16555"/>
<evidence type="ECO:0000256" key="1">
    <source>
        <dbReference type="ARBA" id="ARBA00004651"/>
    </source>
</evidence>
<dbReference type="GO" id="GO:0022857">
    <property type="term" value="F:transmembrane transporter activity"/>
    <property type="evidence" value="ECO:0007669"/>
    <property type="project" value="InterPro"/>
</dbReference>
<keyword evidence="8" id="KW-1185">Reference proteome</keyword>
<dbReference type="RefSeq" id="WP_071613867.1">
    <property type="nucleotide sequence ID" value="NZ_CP015756.1"/>
</dbReference>
<gene>
    <name evidence="7" type="ORF">A7L45_16555</name>
</gene>
<feature type="transmembrane region" description="Helical" evidence="6">
    <location>
        <begin position="333"/>
        <end position="353"/>
    </location>
</feature>
<dbReference type="InterPro" id="IPR002293">
    <property type="entry name" value="AA/rel_permease1"/>
</dbReference>
<evidence type="ECO:0000256" key="6">
    <source>
        <dbReference type="SAM" id="Phobius"/>
    </source>
</evidence>
<feature type="transmembrane region" description="Helical" evidence="6">
    <location>
        <begin position="398"/>
        <end position="429"/>
    </location>
</feature>
<dbReference type="PANTHER" id="PTHR42770">
    <property type="entry name" value="AMINO ACID TRANSPORTER-RELATED"/>
    <property type="match status" value="1"/>
</dbReference>
<dbReference type="PIRSF" id="PIRSF006060">
    <property type="entry name" value="AA_transporter"/>
    <property type="match status" value="1"/>
</dbReference>
<proteinExistence type="predicted"/>
<reference evidence="8" key="1">
    <citation type="journal article" date="2016" name="Front. Microbiol.">
        <title>Complete Genome Sequence of Clostridium estertheticum DSM 8809, a Microbe Identified in Spoiled Vacuum Packed Beef.</title>
        <authorList>
            <person name="Yu Z."/>
            <person name="Gunn L."/>
            <person name="Brennan E."/>
            <person name="Reid R."/>
            <person name="Wall P.G."/>
            <person name="Gaora O.P."/>
            <person name="Hurley D."/>
            <person name="Bolton D."/>
            <person name="Fanning S."/>
        </authorList>
    </citation>
    <scope>NUCLEOTIDE SEQUENCE [LARGE SCALE GENOMIC DNA]</scope>
    <source>
        <strain evidence="8">DSM 8809</strain>
    </source>
</reference>
<feature type="transmembrane region" description="Helical" evidence="6">
    <location>
        <begin position="450"/>
        <end position="469"/>
    </location>
</feature>
<feature type="transmembrane region" description="Helical" evidence="6">
    <location>
        <begin position="265"/>
        <end position="283"/>
    </location>
</feature>
<dbReference type="AlphaFoldDB" id="A0A1J0GJW8"/>
<protein>
    <submittedName>
        <fullName evidence="7">Arginine:ornithine antiporter</fullName>
    </submittedName>
</protein>
<evidence type="ECO:0000256" key="3">
    <source>
        <dbReference type="ARBA" id="ARBA00022692"/>
    </source>
</evidence>
<feature type="transmembrane region" description="Helical" evidence="6">
    <location>
        <begin position="290"/>
        <end position="313"/>
    </location>
</feature>